<dbReference type="InterPro" id="IPR004045">
    <property type="entry name" value="Glutathione_S-Trfase_N"/>
</dbReference>
<dbReference type="Gene3D" id="3.40.30.10">
    <property type="entry name" value="Glutaredoxin"/>
    <property type="match status" value="1"/>
</dbReference>
<dbReference type="EMBL" id="BDEC01000066">
    <property type="protein sequence ID" value="GBD68763.1"/>
    <property type="molecule type" value="Genomic_DNA"/>
</dbReference>
<dbReference type="InterPro" id="IPR016639">
    <property type="entry name" value="GST_Omega/GSH"/>
</dbReference>
<proteinExistence type="predicted"/>
<dbReference type="Pfam" id="PF13409">
    <property type="entry name" value="GST_N_2"/>
    <property type="match status" value="1"/>
</dbReference>
<dbReference type="SUPFAM" id="SSF52833">
    <property type="entry name" value="Thioredoxin-like"/>
    <property type="match status" value="1"/>
</dbReference>
<organism evidence="1 2">
    <name type="scientific">Tetragenococcus halophilus subsp. halophilus</name>
    <dbReference type="NCBI Taxonomy" id="1513897"/>
    <lineage>
        <taxon>Bacteria</taxon>
        <taxon>Bacillati</taxon>
        <taxon>Bacillota</taxon>
        <taxon>Bacilli</taxon>
        <taxon>Lactobacillales</taxon>
        <taxon>Enterococcaceae</taxon>
        <taxon>Tetragenococcus</taxon>
    </lineage>
</organism>
<dbReference type="SUPFAM" id="SSF47616">
    <property type="entry name" value="GST C-terminal domain-like"/>
    <property type="match status" value="1"/>
</dbReference>
<reference evidence="1 2" key="1">
    <citation type="submission" date="2016-05" db="EMBL/GenBank/DDBJ databases">
        <title>Whole genome sequencing of Tetragenococcus halophilus subsp. halophilus NISL 7118.</title>
        <authorList>
            <person name="Shiwa Y."/>
            <person name="Nishimura I."/>
            <person name="Yoshikawa H."/>
            <person name="Koyama Y."/>
            <person name="Oguma T."/>
        </authorList>
    </citation>
    <scope>NUCLEOTIDE SEQUENCE [LARGE SCALE GENOMIC DNA]</scope>
    <source>
        <strain evidence="1 2">NISL 7118</strain>
    </source>
</reference>
<dbReference type="InterPro" id="IPR036249">
    <property type="entry name" value="Thioredoxin-like_sf"/>
</dbReference>
<accession>A0A2H6E1N8</accession>
<dbReference type="GO" id="GO:0004364">
    <property type="term" value="F:glutathione transferase activity"/>
    <property type="evidence" value="ECO:0007669"/>
    <property type="project" value="InterPro"/>
</dbReference>
<keyword evidence="1" id="KW-0808">Transferase</keyword>
<dbReference type="GO" id="GO:0005737">
    <property type="term" value="C:cytoplasm"/>
    <property type="evidence" value="ECO:0007669"/>
    <property type="project" value="TreeGrafter"/>
</dbReference>
<dbReference type="PANTHER" id="PTHR32419:SF6">
    <property type="entry name" value="GLUTATHIONE S-TRANSFERASE OMEGA-LIKE 1-RELATED"/>
    <property type="match status" value="1"/>
</dbReference>
<dbReference type="InterPro" id="IPR036282">
    <property type="entry name" value="Glutathione-S-Trfase_C_sf"/>
</dbReference>
<evidence type="ECO:0000313" key="1">
    <source>
        <dbReference type="EMBL" id="GBD68763.1"/>
    </source>
</evidence>
<protein>
    <submittedName>
        <fullName evidence="1">Putative glutathione S-transferase</fullName>
    </submittedName>
</protein>
<name>A0A2H6E1N8_TETHA</name>
<dbReference type="AlphaFoldDB" id="A0A2H6E1N8"/>
<dbReference type="PANTHER" id="PTHR32419">
    <property type="entry name" value="GLUTATHIONYL-HYDROQUINONE REDUCTASE"/>
    <property type="match status" value="1"/>
</dbReference>
<keyword evidence="2" id="KW-1185">Reference proteome</keyword>
<comment type="caution">
    <text evidence="1">The sequence shown here is derived from an EMBL/GenBank/DDBJ whole genome shotgun (WGS) entry which is preliminary data.</text>
</comment>
<dbReference type="Pfam" id="PF13410">
    <property type="entry name" value="GST_C_2"/>
    <property type="match status" value="1"/>
</dbReference>
<gene>
    <name evidence="1" type="ORF">TEHN7118_1569</name>
</gene>
<sequence length="252" mass="28535">MGMLVNGEWHKEDRPASADGEVVTTNWQFRHWITPDGSAGPTGEGGFKAEAGRYHLYVSYACPFASRALMMRSLKGLQDIISLSVVNPVMYDQGWSFEDGEGVIPDPVINANYLREIYTFSDPNFTGKVSVPVLFDKKTNQIVNNESSDIIRMLNSAFNYAGANDDNYAPKESLSEIEAWNNIIGPEINNAVYKIGLANEQEFYEQEVTKLFDRLDEIEERLSISRFLVGEQPTESDWLLFATLIRFDIVYF</sequence>
<evidence type="ECO:0000313" key="2">
    <source>
        <dbReference type="Proteomes" id="UP000236214"/>
    </source>
</evidence>
<dbReference type="Gene3D" id="1.20.1050.10">
    <property type="match status" value="1"/>
</dbReference>
<dbReference type="Proteomes" id="UP000236214">
    <property type="component" value="Unassembled WGS sequence"/>
</dbReference>